<protein>
    <recommendedName>
        <fullName evidence="2">histidine kinase</fullName>
        <ecNumber evidence="2">2.7.13.3</ecNumber>
    </recommendedName>
</protein>
<accession>A0AA41Z9V9</accession>
<evidence type="ECO:0000313" key="8">
    <source>
        <dbReference type="EMBL" id="MCW6535276.1"/>
    </source>
</evidence>
<dbReference type="InterPro" id="IPR004358">
    <property type="entry name" value="Sig_transdc_His_kin-like_C"/>
</dbReference>
<feature type="domain" description="Histidine kinase" evidence="7">
    <location>
        <begin position="228"/>
        <end position="444"/>
    </location>
</feature>
<dbReference type="EMBL" id="JANFAV010000006">
    <property type="protein sequence ID" value="MCW6535276.1"/>
    <property type="molecule type" value="Genomic_DNA"/>
</dbReference>
<name>A0AA41Z9V9_9SPHN</name>
<evidence type="ECO:0000256" key="5">
    <source>
        <dbReference type="ARBA" id="ARBA00022777"/>
    </source>
</evidence>
<dbReference type="InterPro" id="IPR003594">
    <property type="entry name" value="HATPase_dom"/>
</dbReference>
<dbReference type="PROSITE" id="PS50109">
    <property type="entry name" value="HIS_KIN"/>
    <property type="match status" value="1"/>
</dbReference>
<dbReference type="SMART" id="SM00387">
    <property type="entry name" value="HATPase_c"/>
    <property type="match status" value="1"/>
</dbReference>
<keyword evidence="4" id="KW-0808">Transferase</keyword>
<keyword evidence="6" id="KW-0902">Two-component regulatory system</keyword>
<dbReference type="RefSeq" id="WP_265268935.1">
    <property type="nucleotide sequence ID" value="NZ_JANFAV010000006.1"/>
</dbReference>
<keyword evidence="9" id="KW-1185">Reference proteome</keyword>
<dbReference type="Gene3D" id="3.30.565.10">
    <property type="entry name" value="Histidine kinase-like ATPase, C-terminal domain"/>
    <property type="match status" value="1"/>
</dbReference>
<keyword evidence="5 8" id="KW-0418">Kinase</keyword>
<dbReference type="Pfam" id="PF02518">
    <property type="entry name" value="HATPase_c"/>
    <property type="match status" value="1"/>
</dbReference>
<evidence type="ECO:0000256" key="6">
    <source>
        <dbReference type="ARBA" id="ARBA00023012"/>
    </source>
</evidence>
<sequence length="450" mass="47560">MTDGRLLTARFDQHDRLIAADPDFAALNERAGGAVGELLAIPQLATVVRLARRLRILVQRTVVIADAEADLECWVRANPGSDGVSLSVSPMRERPAWRATGSVHAAPPPGALWLWEADATLRLTRLPSEIGDGRGFDAPSLIGKPLTDLFTLQPDAAGGMPLLEALAMQRDFDRQAAVIRNGGGSVTLAATARRNAAGVFAGFVGGVFPAEATKATPAEDVAATFNTRLDGILRAPLTRIIASADSINAAEDGPIDPHYVDYAADIASAGRHLMGLVDDLADIEAVERDDFTILTEPVDLADVMRRAAGLFAVRAADAGVTLDTQGLDAPLVASGEFRRVLQILVNLIGNALRYSPRGGTVWLRIQRDGARAVAIVADQGKGIAPEDQARVFEKFARVDPREPGGSGLGLYISRRLARAMGGAIELDSAPGEGARFMLALPLVPATVTAR</sequence>
<keyword evidence="3" id="KW-0597">Phosphoprotein</keyword>
<evidence type="ECO:0000313" key="9">
    <source>
        <dbReference type="Proteomes" id="UP001165565"/>
    </source>
</evidence>
<dbReference type="EC" id="2.7.13.3" evidence="2"/>
<evidence type="ECO:0000256" key="3">
    <source>
        <dbReference type="ARBA" id="ARBA00022553"/>
    </source>
</evidence>
<dbReference type="PANTHER" id="PTHR43711:SF1">
    <property type="entry name" value="HISTIDINE KINASE 1"/>
    <property type="match status" value="1"/>
</dbReference>
<dbReference type="CDD" id="cd00075">
    <property type="entry name" value="HATPase"/>
    <property type="match status" value="1"/>
</dbReference>
<comment type="catalytic activity">
    <reaction evidence="1">
        <text>ATP + protein L-histidine = ADP + protein N-phospho-L-histidine.</text>
        <dbReference type="EC" id="2.7.13.3"/>
    </reaction>
</comment>
<evidence type="ECO:0000256" key="1">
    <source>
        <dbReference type="ARBA" id="ARBA00000085"/>
    </source>
</evidence>
<organism evidence="8 9">
    <name type="scientific">Sphingomonas lycopersici</name>
    <dbReference type="NCBI Taxonomy" id="2951807"/>
    <lineage>
        <taxon>Bacteria</taxon>
        <taxon>Pseudomonadati</taxon>
        <taxon>Pseudomonadota</taxon>
        <taxon>Alphaproteobacteria</taxon>
        <taxon>Sphingomonadales</taxon>
        <taxon>Sphingomonadaceae</taxon>
        <taxon>Sphingomonas</taxon>
    </lineage>
</organism>
<dbReference type="PANTHER" id="PTHR43711">
    <property type="entry name" value="TWO-COMPONENT HISTIDINE KINASE"/>
    <property type="match status" value="1"/>
</dbReference>
<evidence type="ECO:0000256" key="2">
    <source>
        <dbReference type="ARBA" id="ARBA00012438"/>
    </source>
</evidence>
<comment type="caution">
    <text evidence="8">The sequence shown here is derived from an EMBL/GenBank/DDBJ whole genome shotgun (WGS) entry which is preliminary data.</text>
</comment>
<evidence type="ECO:0000259" key="7">
    <source>
        <dbReference type="PROSITE" id="PS50109"/>
    </source>
</evidence>
<dbReference type="SUPFAM" id="SSF55874">
    <property type="entry name" value="ATPase domain of HSP90 chaperone/DNA topoisomerase II/histidine kinase"/>
    <property type="match status" value="1"/>
</dbReference>
<proteinExistence type="predicted"/>
<gene>
    <name evidence="8" type="ORF">NEE01_10835</name>
</gene>
<evidence type="ECO:0000256" key="4">
    <source>
        <dbReference type="ARBA" id="ARBA00022679"/>
    </source>
</evidence>
<dbReference type="AlphaFoldDB" id="A0AA41Z9V9"/>
<dbReference type="InterPro" id="IPR036890">
    <property type="entry name" value="HATPase_C_sf"/>
</dbReference>
<dbReference type="InterPro" id="IPR005467">
    <property type="entry name" value="His_kinase_dom"/>
</dbReference>
<dbReference type="FunFam" id="3.30.565.10:FF:000006">
    <property type="entry name" value="Sensor histidine kinase WalK"/>
    <property type="match status" value="1"/>
</dbReference>
<dbReference type="InterPro" id="IPR050736">
    <property type="entry name" value="Sensor_HK_Regulatory"/>
</dbReference>
<dbReference type="PRINTS" id="PR00344">
    <property type="entry name" value="BCTRLSENSOR"/>
</dbReference>
<dbReference type="GO" id="GO:0000155">
    <property type="term" value="F:phosphorelay sensor kinase activity"/>
    <property type="evidence" value="ECO:0007669"/>
    <property type="project" value="InterPro"/>
</dbReference>
<dbReference type="InterPro" id="IPR036097">
    <property type="entry name" value="HisK_dim/P_sf"/>
</dbReference>
<reference evidence="8" key="1">
    <citation type="submission" date="2022-06" db="EMBL/GenBank/DDBJ databases">
        <title>Sphingomonas sp. nov. isolated from rhizosphere soil of tomato.</title>
        <authorList>
            <person name="Dong H."/>
            <person name="Gao R."/>
        </authorList>
    </citation>
    <scope>NUCLEOTIDE SEQUENCE</scope>
    <source>
        <strain evidence="8">MMSM24</strain>
    </source>
</reference>
<dbReference type="SUPFAM" id="SSF47384">
    <property type="entry name" value="Homodimeric domain of signal transducing histidine kinase"/>
    <property type="match status" value="1"/>
</dbReference>
<dbReference type="Proteomes" id="UP001165565">
    <property type="component" value="Unassembled WGS sequence"/>
</dbReference>